<protein>
    <recommendedName>
        <fullName evidence="3">Flagellar operon protein (TIGR03826 family)</fullName>
    </recommendedName>
</protein>
<dbReference type="Proteomes" id="UP000256869">
    <property type="component" value="Unassembled WGS sequence"/>
</dbReference>
<evidence type="ECO:0000313" key="1">
    <source>
        <dbReference type="EMBL" id="RED65826.1"/>
    </source>
</evidence>
<name>A0A3D9IXI8_9BACL</name>
<gene>
    <name evidence="1" type="ORF">DFP95_101318</name>
</gene>
<comment type="caution">
    <text evidence="1">The sequence shown here is derived from an EMBL/GenBank/DDBJ whole genome shotgun (WGS) entry which is preliminary data.</text>
</comment>
<evidence type="ECO:0000313" key="2">
    <source>
        <dbReference type="Proteomes" id="UP000256869"/>
    </source>
</evidence>
<evidence type="ECO:0008006" key="3">
    <source>
        <dbReference type="Google" id="ProtNLM"/>
    </source>
</evidence>
<dbReference type="AlphaFoldDB" id="A0A3D9IXI8"/>
<accession>A0A3D9IXI8</accession>
<organism evidence="1 2">
    <name type="scientific">Cohnella lupini</name>
    <dbReference type="NCBI Taxonomy" id="1294267"/>
    <lineage>
        <taxon>Bacteria</taxon>
        <taxon>Bacillati</taxon>
        <taxon>Bacillota</taxon>
        <taxon>Bacilli</taxon>
        <taxon>Bacillales</taxon>
        <taxon>Paenibacillaceae</taxon>
        <taxon>Cohnella</taxon>
    </lineage>
</organism>
<reference evidence="1 2" key="1">
    <citation type="submission" date="2018-07" db="EMBL/GenBank/DDBJ databases">
        <title>Genomic Encyclopedia of Type Strains, Phase III (KMG-III): the genomes of soil and plant-associated and newly described type strains.</title>
        <authorList>
            <person name="Whitman W."/>
        </authorList>
    </citation>
    <scope>NUCLEOTIDE SEQUENCE [LARGE SCALE GENOMIC DNA]</scope>
    <source>
        <strain evidence="1 2">CECT 8236</strain>
    </source>
</reference>
<dbReference type="EMBL" id="QRDY01000001">
    <property type="protein sequence ID" value="RED65826.1"/>
    <property type="molecule type" value="Genomic_DNA"/>
</dbReference>
<proteinExistence type="predicted"/>
<keyword evidence="2" id="KW-1185">Reference proteome</keyword>
<sequence>MSIELRVAHCPGCGNVFQKNSRNLCASCASVADDQLNTIERFLLRNRFANTDETAAATMLPPEKIRSWIRQGKIKLFDYPNLSDECDLCRAAIRRGHICGACTIRINDDLTRTLERERVMKERLRVANSYISKN</sequence>